<dbReference type="SUPFAM" id="SSF54523">
    <property type="entry name" value="Pili subunits"/>
    <property type="match status" value="1"/>
</dbReference>
<feature type="transmembrane region" description="Helical" evidence="1">
    <location>
        <begin position="12"/>
        <end position="33"/>
    </location>
</feature>
<protein>
    <submittedName>
        <fullName evidence="2">Competence protein ComGD</fullName>
    </submittedName>
</protein>
<dbReference type="AlphaFoldDB" id="A0A927MFQ6"/>
<evidence type="ECO:0000313" key="3">
    <source>
        <dbReference type="Proteomes" id="UP000658225"/>
    </source>
</evidence>
<keyword evidence="1" id="KW-0812">Transmembrane</keyword>
<sequence>MRKETYTGGFTFLELLLVLSMLSVLTLIILPLGDKWIQEASEDDALQAFVASIYNLQAYSMANKVYTRLEFKHSGTVYITSAPGKTEFSRTTLPKGMKVADTSRMKVVEFHATGNIVKSGTLTLETSSGLTEIRFQFQRGRMIIYE</sequence>
<dbReference type="GO" id="GO:0030420">
    <property type="term" value="P:establishment of competence for transformation"/>
    <property type="evidence" value="ECO:0007669"/>
    <property type="project" value="InterPro"/>
</dbReference>
<dbReference type="InterPro" id="IPR016785">
    <property type="entry name" value="ComGD"/>
</dbReference>
<dbReference type="InterPro" id="IPR045584">
    <property type="entry name" value="Pilin-like"/>
</dbReference>
<reference evidence="2" key="1">
    <citation type="submission" date="2020-10" db="EMBL/GenBank/DDBJ databases">
        <title>Genomic Encyclopedia of Type Strains, Phase IV (KMG-IV): sequencing the most valuable type-strain genomes for metagenomic binning, comparative biology and taxonomic classification.</title>
        <authorList>
            <person name="Goeker M."/>
        </authorList>
    </citation>
    <scope>NUCLEOTIDE SEQUENCE</scope>
    <source>
        <strain evidence="2">DSM 13886</strain>
    </source>
</reference>
<dbReference type="RefSeq" id="WP_192597575.1">
    <property type="nucleotide sequence ID" value="NZ_JADBEL010000003.1"/>
</dbReference>
<dbReference type="Proteomes" id="UP000658225">
    <property type="component" value="Unassembled WGS sequence"/>
</dbReference>
<dbReference type="EMBL" id="JADBEL010000003">
    <property type="protein sequence ID" value="MBE1553760.1"/>
    <property type="molecule type" value="Genomic_DNA"/>
</dbReference>
<evidence type="ECO:0000313" key="2">
    <source>
        <dbReference type="EMBL" id="MBE1553760.1"/>
    </source>
</evidence>
<organism evidence="2 3">
    <name type="scientific">Sporosarcina limicola</name>
    <dbReference type="NCBI Taxonomy" id="34101"/>
    <lineage>
        <taxon>Bacteria</taxon>
        <taxon>Bacillati</taxon>
        <taxon>Bacillota</taxon>
        <taxon>Bacilli</taxon>
        <taxon>Bacillales</taxon>
        <taxon>Caryophanaceae</taxon>
        <taxon>Sporosarcina</taxon>
    </lineage>
</organism>
<name>A0A927MFQ6_9BACL</name>
<dbReference type="PIRSF" id="PIRSF021292">
    <property type="entry name" value="Competence_ComGD"/>
    <property type="match status" value="1"/>
</dbReference>
<keyword evidence="1" id="KW-0472">Membrane</keyword>
<keyword evidence="3" id="KW-1185">Reference proteome</keyword>
<evidence type="ECO:0000256" key="1">
    <source>
        <dbReference type="SAM" id="Phobius"/>
    </source>
</evidence>
<proteinExistence type="predicted"/>
<accession>A0A927MFQ6</accession>
<comment type="caution">
    <text evidence="2">The sequence shown here is derived from an EMBL/GenBank/DDBJ whole genome shotgun (WGS) entry which is preliminary data.</text>
</comment>
<keyword evidence="1" id="KW-1133">Transmembrane helix</keyword>
<gene>
    <name evidence="2" type="ORF">H4683_000834</name>
</gene>